<comment type="caution">
    <text evidence="2">The sequence shown here is derived from an EMBL/GenBank/DDBJ whole genome shotgun (WGS) entry which is preliminary data.</text>
</comment>
<name>W7T9F4_9STRA</name>
<feature type="compositionally biased region" description="Basic and acidic residues" evidence="1">
    <location>
        <begin position="210"/>
        <end position="220"/>
    </location>
</feature>
<accession>W7T9F4</accession>
<dbReference type="AlphaFoldDB" id="W7T9F4"/>
<feature type="region of interest" description="Disordered" evidence="1">
    <location>
        <begin position="125"/>
        <end position="226"/>
    </location>
</feature>
<evidence type="ECO:0000313" key="3">
    <source>
        <dbReference type="Proteomes" id="UP000019335"/>
    </source>
</evidence>
<dbReference type="EMBL" id="AZIL01003328">
    <property type="protein sequence ID" value="EWM20128.1"/>
    <property type="molecule type" value="Genomic_DNA"/>
</dbReference>
<organism evidence="2 3">
    <name type="scientific">Nannochloropsis gaditana</name>
    <dbReference type="NCBI Taxonomy" id="72520"/>
    <lineage>
        <taxon>Eukaryota</taxon>
        <taxon>Sar</taxon>
        <taxon>Stramenopiles</taxon>
        <taxon>Ochrophyta</taxon>
        <taxon>Eustigmatophyceae</taxon>
        <taxon>Eustigmatales</taxon>
        <taxon>Monodopsidaceae</taxon>
        <taxon>Nannochloropsis</taxon>
    </lineage>
</organism>
<sequence>MPWLPPSSLSHLFTPIQVQEDSRFFSFLPRDSHSWVYFERGSFQFVGILIFSSFLLSSLPPSLPSSLLTPISTTGPPHDEFYGVAPSFPESSTSFAAYHRCSIHCSDFILRGALTPLSPPARPVFRVPARREGGRKRQRKQWWVPTTRERRDGGETSDTEKDQGGRRAGGVGGKGKCRRREPRRIDVARAQREERRGGKRDGGREGGGGRGRERGRERGRGSGTRC</sequence>
<feature type="non-terminal residue" evidence="2">
    <location>
        <position position="226"/>
    </location>
</feature>
<dbReference type="OrthoDB" id="10499272at2759"/>
<proteinExistence type="predicted"/>
<dbReference type="Proteomes" id="UP000019335">
    <property type="component" value="Unassembled WGS sequence"/>
</dbReference>
<keyword evidence="3" id="KW-1185">Reference proteome</keyword>
<evidence type="ECO:0000256" key="1">
    <source>
        <dbReference type="SAM" id="MobiDB-lite"/>
    </source>
</evidence>
<protein>
    <submittedName>
        <fullName evidence="2">Uncharacterized protein</fullName>
    </submittedName>
</protein>
<feature type="compositionally biased region" description="Basic and acidic residues" evidence="1">
    <location>
        <begin position="183"/>
        <end position="204"/>
    </location>
</feature>
<evidence type="ECO:0000313" key="2">
    <source>
        <dbReference type="EMBL" id="EWM20128.1"/>
    </source>
</evidence>
<feature type="compositionally biased region" description="Basic and acidic residues" evidence="1">
    <location>
        <begin position="147"/>
        <end position="165"/>
    </location>
</feature>
<gene>
    <name evidence="2" type="ORF">Naga_101685g2</name>
</gene>
<reference evidence="2 3" key="1">
    <citation type="journal article" date="2014" name="Mol. Plant">
        <title>Chromosome Scale Genome Assembly and Transcriptome Profiling of Nannochloropsis gaditana in Nitrogen Depletion.</title>
        <authorList>
            <person name="Corteggiani Carpinelli E."/>
            <person name="Telatin A."/>
            <person name="Vitulo N."/>
            <person name="Forcato C."/>
            <person name="D'Angelo M."/>
            <person name="Schiavon R."/>
            <person name="Vezzi A."/>
            <person name="Giacometti G.M."/>
            <person name="Morosinotto T."/>
            <person name="Valle G."/>
        </authorList>
    </citation>
    <scope>NUCLEOTIDE SEQUENCE [LARGE SCALE GENOMIC DNA]</scope>
    <source>
        <strain evidence="2 3">B-31</strain>
    </source>
</reference>